<dbReference type="PANTHER" id="PTHR43707:SF1">
    <property type="entry name" value="HISTIDINE--TRNA LIGASE, MITOCHONDRIAL-RELATED"/>
    <property type="match status" value="1"/>
</dbReference>
<feature type="non-terminal residue" evidence="3">
    <location>
        <position position="1"/>
    </location>
</feature>
<evidence type="ECO:0000313" key="3">
    <source>
        <dbReference type="EMBL" id="MCP2732618.1"/>
    </source>
</evidence>
<gene>
    <name evidence="3" type="ORF">NJ959_29745</name>
</gene>
<dbReference type="InterPro" id="IPR045864">
    <property type="entry name" value="aa-tRNA-synth_II/BPL/LPL"/>
</dbReference>
<dbReference type="PANTHER" id="PTHR43707">
    <property type="entry name" value="HISTIDYL-TRNA SYNTHETASE"/>
    <property type="match status" value="1"/>
</dbReference>
<protein>
    <submittedName>
        <fullName evidence="3">ATP phosphoribosyltransferase regulatory subunit</fullName>
    </submittedName>
</protein>
<dbReference type="Pfam" id="PF13393">
    <property type="entry name" value="tRNA-synt_His"/>
    <property type="match status" value="1"/>
</dbReference>
<dbReference type="SUPFAM" id="SSF55681">
    <property type="entry name" value="Class II aaRS and biotin synthetases"/>
    <property type="match status" value="1"/>
</dbReference>
<dbReference type="GO" id="GO:0004821">
    <property type="term" value="F:histidine-tRNA ligase activity"/>
    <property type="evidence" value="ECO:0007669"/>
    <property type="project" value="TreeGrafter"/>
</dbReference>
<accession>A0AAE3GZE4</accession>
<dbReference type="Gene3D" id="3.30.930.10">
    <property type="entry name" value="Bira Bifunctional Protein, Domain 2"/>
    <property type="match status" value="1"/>
</dbReference>
<keyword evidence="3" id="KW-0808">Transferase</keyword>
<dbReference type="RefSeq" id="WP_254015322.1">
    <property type="nucleotide sequence ID" value="NZ_JAMZMM010000692.1"/>
</dbReference>
<name>A0AAE3GZE4_9CYAN</name>
<dbReference type="EMBL" id="JAMZMM010000692">
    <property type="protein sequence ID" value="MCP2732618.1"/>
    <property type="molecule type" value="Genomic_DNA"/>
</dbReference>
<keyword evidence="4" id="KW-1185">Reference proteome</keyword>
<comment type="caution">
    <text evidence="3">The sequence shown here is derived from an EMBL/GenBank/DDBJ whole genome shotgun (WGS) entry which is preliminary data.</text>
</comment>
<keyword evidence="1" id="KW-0963">Cytoplasm</keyword>
<keyword evidence="3" id="KW-0328">Glycosyltransferase</keyword>
<organism evidence="3 4">
    <name type="scientific">Limnofasciculus baicalensis BBK-W-15</name>
    <dbReference type="NCBI Taxonomy" id="2699891"/>
    <lineage>
        <taxon>Bacteria</taxon>
        <taxon>Bacillati</taxon>
        <taxon>Cyanobacteriota</taxon>
        <taxon>Cyanophyceae</taxon>
        <taxon>Coleofasciculales</taxon>
        <taxon>Coleofasciculaceae</taxon>
        <taxon>Limnofasciculus</taxon>
        <taxon>Limnofasciculus baicalensis</taxon>
    </lineage>
</organism>
<dbReference type="GO" id="GO:0005737">
    <property type="term" value="C:cytoplasm"/>
    <property type="evidence" value="ECO:0007669"/>
    <property type="project" value="InterPro"/>
</dbReference>
<evidence type="ECO:0000256" key="1">
    <source>
        <dbReference type="ARBA" id="ARBA00022490"/>
    </source>
</evidence>
<dbReference type="GO" id="GO:0016757">
    <property type="term" value="F:glycosyltransferase activity"/>
    <property type="evidence" value="ECO:0007669"/>
    <property type="project" value="UniProtKB-KW"/>
</dbReference>
<sequence>TDAVVALIDTRRKVRPEEFAAKAKSLGISDRNVSALLAITWCSFPIDEPQCESLMVPFPAQDGPNPPEPIGLVGMEFEQADICLFEELAHVDAIDWCDLDFSVVRGLAYYTDTVFEVLADGERAIAGGGRYDNLIELFGGPATPAVGFGMGDVVLSLVLQDRGLLPEGDALMDALSRPSASYRPDVFVIPAGQSPEEQEAAAKAVRPLVAKLRRGVESKAYQDNEKRKPWDADRYALASNGAPPLHARSSNKATKNIGKLLQDAAGQKAKLAVIVENAEEVTIKDLRTNQQDATRTKIAELGRVVAERLGV</sequence>
<dbReference type="InterPro" id="IPR041715">
    <property type="entry name" value="HisRS-like_core"/>
</dbReference>
<dbReference type="GO" id="GO:0006427">
    <property type="term" value="P:histidyl-tRNA aminoacylation"/>
    <property type="evidence" value="ECO:0007669"/>
    <property type="project" value="TreeGrafter"/>
</dbReference>
<proteinExistence type="predicted"/>
<evidence type="ECO:0000259" key="2">
    <source>
        <dbReference type="Pfam" id="PF13393"/>
    </source>
</evidence>
<evidence type="ECO:0000313" key="4">
    <source>
        <dbReference type="Proteomes" id="UP001204953"/>
    </source>
</evidence>
<dbReference type="Proteomes" id="UP001204953">
    <property type="component" value="Unassembled WGS sequence"/>
</dbReference>
<dbReference type="AlphaFoldDB" id="A0AAE3GZE4"/>
<dbReference type="InterPro" id="IPR004516">
    <property type="entry name" value="HisRS/HisZ"/>
</dbReference>
<feature type="domain" description="Class II Histidinyl-tRNA synthetase (HisRS)-like catalytic core" evidence="2">
    <location>
        <begin position="97"/>
        <end position="150"/>
    </location>
</feature>
<reference evidence="3" key="1">
    <citation type="submission" date="2022-06" db="EMBL/GenBank/DDBJ databases">
        <title>New cyanobacteria of genus Symplocastrum in benthos of Lake Baikal.</title>
        <authorList>
            <person name="Sorokovikova E."/>
            <person name="Tikhonova I."/>
            <person name="Krasnopeev A."/>
            <person name="Evseev P."/>
            <person name="Gladkikh A."/>
            <person name="Belykh O."/>
        </authorList>
    </citation>
    <scope>NUCLEOTIDE SEQUENCE</scope>
    <source>
        <strain evidence="3">BBK-W-15</strain>
    </source>
</reference>